<accession>A0A7W9QDE0</accession>
<protein>
    <submittedName>
        <fullName evidence="1">Putative NADH-flavin reductase</fullName>
    </submittedName>
</protein>
<dbReference type="Proteomes" id="UP000588098">
    <property type="component" value="Unassembled WGS sequence"/>
</dbReference>
<sequence length="47" mass="5004">MLTSADGRSWISAEDVAVAVVDELEAPGPERLITVVHRAELPAGMSR</sequence>
<keyword evidence="2" id="KW-1185">Reference proteome</keyword>
<organism evidence="1 2">
    <name type="scientific">Streptomyces zagrosensis</name>
    <dbReference type="NCBI Taxonomy" id="1042984"/>
    <lineage>
        <taxon>Bacteria</taxon>
        <taxon>Bacillati</taxon>
        <taxon>Actinomycetota</taxon>
        <taxon>Actinomycetes</taxon>
        <taxon>Kitasatosporales</taxon>
        <taxon>Streptomycetaceae</taxon>
        <taxon>Streptomyces</taxon>
    </lineage>
</organism>
<name>A0A7W9QDE0_9ACTN</name>
<evidence type="ECO:0000313" key="1">
    <source>
        <dbReference type="EMBL" id="MBB5938014.1"/>
    </source>
</evidence>
<dbReference type="EMBL" id="JACHJL010000014">
    <property type="protein sequence ID" value="MBB5938014.1"/>
    <property type="molecule type" value="Genomic_DNA"/>
</dbReference>
<proteinExistence type="predicted"/>
<reference evidence="1 2" key="1">
    <citation type="submission" date="2020-08" db="EMBL/GenBank/DDBJ databases">
        <title>Genomic Encyclopedia of Type Strains, Phase III (KMG-III): the genomes of soil and plant-associated and newly described type strains.</title>
        <authorList>
            <person name="Whitman W."/>
        </authorList>
    </citation>
    <scope>NUCLEOTIDE SEQUENCE [LARGE SCALE GENOMIC DNA]</scope>
    <source>
        <strain evidence="1 2">CECT 8305</strain>
    </source>
</reference>
<evidence type="ECO:0000313" key="2">
    <source>
        <dbReference type="Proteomes" id="UP000588098"/>
    </source>
</evidence>
<gene>
    <name evidence="1" type="ORF">FHS42_005098</name>
</gene>
<dbReference type="AlphaFoldDB" id="A0A7W9QDE0"/>
<comment type="caution">
    <text evidence="1">The sequence shown here is derived from an EMBL/GenBank/DDBJ whole genome shotgun (WGS) entry which is preliminary data.</text>
</comment>